<evidence type="ECO:0000313" key="1">
    <source>
        <dbReference type="EMBL" id="RUL59715.1"/>
    </source>
</evidence>
<dbReference type="RefSeq" id="WP_126678821.1">
    <property type="nucleotide sequence ID" value="NZ_RYYU01000001.1"/>
</dbReference>
<dbReference type="InterPro" id="IPR037210">
    <property type="entry name" value="YoaC-like_sf"/>
</dbReference>
<sequence length="258" mass="30313">MNSKTRYYADAYGPDTKALAECIRKAFELADSDDEVERVVLYSYTKNNFMQVDKIFGADNVTQMFSCPMKFNECTKPIKCATEITYKKECEYRNTPKDVVICCHMDSKAVFKVDDYMTAKYIIALSWTMEGLKKWKTRWYAKNVLESKTDKSSKCEINPILQIALREMDNRMFNSKNLIHSDDEETCKTYIRTIHKYLPEVMPSDIEDILVTELGWENRNSSEVGELLQRLKNGRTFKGGQKTYLKEYYNHWKQELNN</sequence>
<comment type="caution">
    <text evidence="1">The sequence shown here is derived from an EMBL/GenBank/DDBJ whole genome shotgun (WGS) entry which is preliminary data.</text>
</comment>
<organism evidence="1 2">
    <name type="scientific">Prevotella koreensis</name>
    <dbReference type="NCBI Taxonomy" id="2490854"/>
    <lineage>
        <taxon>Bacteria</taxon>
        <taxon>Pseudomonadati</taxon>
        <taxon>Bacteroidota</taxon>
        <taxon>Bacteroidia</taxon>
        <taxon>Bacteroidales</taxon>
        <taxon>Prevotellaceae</taxon>
        <taxon>Prevotella</taxon>
    </lineage>
</organism>
<name>A0A3S0PB56_9BACT</name>
<dbReference type="EMBL" id="RYYU01000001">
    <property type="protein sequence ID" value="RUL59715.1"/>
    <property type="molecule type" value="Genomic_DNA"/>
</dbReference>
<dbReference type="Gene3D" id="1.20.1290.30">
    <property type="match status" value="1"/>
</dbReference>
<keyword evidence="2" id="KW-1185">Reference proteome</keyword>
<evidence type="ECO:0000313" key="2">
    <source>
        <dbReference type="Proteomes" id="UP000278983"/>
    </source>
</evidence>
<gene>
    <name evidence="1" type="ORF">EHV08_08060</name>
</gene>
<dbReference type="AlphaFoldDB" id="A0A3S0PB56"/>
<dbReference type="OrthoDB" id="986850at2"/>
<accession>A0A3S0PB56</accession>
<proteinExistence type="predicted"/>
<protein>
    <submittedName>
        <fullName evidence="1">Uncharacterized protein</fullName>
    </submittedName>
</protein>
<dbReference type="Proteomes" id="UP000278983">
    <property type="component" value="Unassembled WGS sequence"/>
</dbReference>
<reference evidence="1 2" key="1">
    <citation type="submission" date="2018-12" db="EMBL/GenBank/DDBJ databases">
        <title>Genome sequencing of Prevotella sp. KCOM 3155 (= JS262).</title>
        <authorList>
            <person name="Kook J.-K."/>
            <person name="Park S.-N."/>
            <person name="Lim Y.K."/>
        </authorList>
    </citation>
    <scope>NUCLEOTIDE SEQUENCE [LARGE SCALE GENOMIC DNA]</scope>
    <source>
        <strain evidence="1 2">KCOM 3155</strain>
    </source>
</reference>